<protein>
    <submittedName>
        <fullName evidence="4">Proteasome accessory factor C</fullName>
    </submittedName>
</protein>
<dbReference type="Pfam" id="PF25583">
    <property type="entry name" value="WCX"/>
    <property type="match status" value="1"/>
</dbReference>
<dbReference type="InterPro" id="IPR026881">
    <property type="entry name" value="WYL_dom"/>
</dbReference>
<dbReference type="AlphaFoldDB" id="A0A1H4ANZ6"/>
<dbReference type="InterPro" id="IPR043839">
    <property type="entry name" value="PafC_HTH"/>
</dbReference>
<dbReference type="EMBL" id="FNQV01000008">
    <property type="protein sequence ID" value="SEA37679.1"/>
    <property type="molecule type" value="Genomic_DNA"/>
</dbReference>
<gene>
    <name evidence="4" type="ORF">SAMN02910418_01459</name>
</gene>
<dbReference type="PANTHER" id="PTHR34580">
    <property type="match status" value="1"/>
</dbReference>
<keyword evidence="5" id="KW-1185">Reference proteome</keyword>
<dbReference type="GO" id="GO:0000502">
    <property type="term" value="C:proteasome complex"/>
    <property type="evidence" value="ECO:0007669"/>
    <property type="project" value="UniProtKB-KW"/>
</dbReference>
<dbReference type="Pfam" id="PF13280">
    <property type="entry name" value="WYL"/>
    <property type="match status" value="1"/>
</dbReference>
<name>A0A1H4ANZ6_9ACTO</name>
<evidence type="ECO:0000313" key="4">
    <source>
        <dbReference type="EMBL" id="SEA37679.1"/>
    </source>
</evidence>
<feature type="domain" description="WCX" evidence="3">
    <location>
        <begin position="233"/>
        <end position="301"/>
    </location>
</feature>
<evidence type="ECO:0000259" key="3">
    <source>
        <dbReference type="Pfam" id="PF25583"/>
    </source>
</evidence>
<feature type="domain" description="WYL" evidence="1">
    <location>
        <begin position="140"/>
        <end position="205"/>
    </location>
</feature>
<dbReference type="PANTHER" id="PTHR34580:SF1">
    <property type="entry name" value="PROTEIN PAFC"/>
    <property type="match status" value="1"/>
</dbReference>
<evidence type="ECO:0000259" key="2">
    <source>
        <dbReference type="Pfam" id="PF19187"/>
    </source>
</evidence>
<dbReference type="PROSITE" id="PS52050">
    <property type="entry name" value="WYL"/>
    <property type="match status" value="1"/>
</dbReference>
<sequence length="306" mass="34009">MRAEYTRDHFPRLLGLLTYLAETGGAHIDELAFHFGVSPDRIREDLNTLWVAGLPGESPEDLIDFAFDDEDTYVALREGLGLDRPLRLTPRESISVLLALRAIEGEVTGPLLREELTSLIASLEAQLPATTPSRQPDPSLEALRAAARGREVVTFTYVSATDETSQRTIDPLRIEERSAGWFLIGYCHDSGGIRTFRIDRISNVQLSDASWCAPQDALAGHADIPEMTSVQLVTEPALNWLAEKFSARDMTRRSDGRIEFTIEFYSKERMVRTLLSVADRIESISPPEAAALVADRAQQALSRLEA</sequence>
<dbReference type="Proteomes" id="UP000199288">
    <property type="component" value="Unassembled WGS sequence"/>
</dbReference>
<dbReference type="OrthoDB" id="3268930at2"/>
<dbReference type="Pfam" id="PF19187">
    <property type="entry name" value="HTH_PafC"/>
    <property type="match status" value="1"/>
</dbReference>
<proteinExistence type="predicted"/>
<organism evidence="4 5">
    <name type="scientific">Bowdeniella nasicola</name>
    <dbReference type="NCBI Taxonomy" id="208480"/>
    <lineage>
        <taxon>Bacteria</taxon>
        <taxon>Bacillati</taxon>
        <taxon>Actinomycetota</taxon>
        <taxon>Actinomycetes</taxon>
        <taxon>Actinomycetales</taxon>
        <taxon>Actinomycetaceae</taxon>
        <taxon>Bowdeniella</taxon>
    </lineage>
</organism>
<evidence type="ECO:0000259" key="1">
    <source>
        <dbReference type="Pfam" id="PF13280"/>
    </source>
</evidence>
<dbReference type="InterPro" id="IPR051534">
    <property type="entry name" value="CBASS_pafABC_assoc_protein"/>
</dbReference>
<dbReference type="InterPro" id="IPR028349">
    <property type="entry name" value="PafC-like"/>
</dbReference>
<dbReference type="PIRSF" id="PIRSF016838">
    <property type="entry name" value="PafC"/>
    <property type="match status" value="1"/>
</dbReference>
<reference evidence="5" key="1">
    <citation type="submission" date="2016-10" db="EMBL/GenBank/DDBJ databases">
        <authorList>
            <person name="Varghese N."/>
            <person name="Submissions S."/>
        </authorList>
    </citation>
    <scope>NUCLEOTIDE SEQUENCE [LARGE SCALE GENOMIC DNA]</scope>
    <source>
        <strain evidence="5">KPR-1</strain>
    </source>
</reference>
<dbReference type="RefSeq" id="WP_092564303.1">
    <property type="nucleotide sequence ID" value="NZ_FNQV01000008.1"/>
</dbReference>
<evidence type="ECO:0000313" key="5">
    <source>
        <dbReference type="Proteomes" id="UP000199288"/>
    </source>
</evidence>
<keyword evidence="4" id="KW-0647">Proteasome</keyword>
<feature type="domain" description="PafC HTH" evidence="2">
    <location>
        <begin position="9"/>
        <end position="124"/>
    </location>
</feature>
<accession>A0A1H4ANZ6</accession>
<dbReference type="InterPro" id="IPR057727">
    <property type="entry name" value="WCX_dom"/>
</dbReference>